<gene>
    <name evidence="2" type="ORF">FDP41_013476</name>
</gene>
<dbReference type="OMA" id="WSFRRIA"/>
<name>A0A6A5C0E2_NAEFO</name>
<evidence type="ECO:0000313" key="3">
    <source>
        <dbReference type="Proteomes" id="UP000444721"/>
    </source>
</evidence>
<evidence type="ECO:0000256" key="1">
    <source>
        <dbReference type="SAM" id="Phobius"/>
    </source>
</evidence>
<dbReference type="VEuPathDB" id="AmoebaDB:NF0019070"/>
<reference evidence="2 3" key="1">
    <citation type="journal article" date="2019" name="Sci. Rep.">
        <title>Nanopore sequencing improves the draft genome of the human pathogenic amoeba Naegleria fowleri.</title>
        <authorList>
            <person name="Liechti N."/>
            <person name="Schurch N."/>
            <person name="Bruggmann R."/>
            <person name="Wittwer M."/>
        </authorList>
    </citation>
    <scope>NUCLEOTIDE SEQUENCE [LARGE SCALE GENOMIC DNA]</scope>
    <source>
        <strain evidence="2 3">ATCC 30894</strain>
    </source>
</reference>
<protein>
    <submittedName>
        <fullName evidence="2">Uncharacterized protein</fullName>
    </submittedName>
</protein>
<dbReference type="GeneID" id="68120691"/>
<sequence>MLYGCVPPSTVVNTPSSGYHISFDSTSEEFDNTFPVVLMNRVNPQKHLSTIQTCSQIMKKHMQKIDDNHTKLFLKTFLIIMLGSILCVGLSCLIYFTAYAHNPENGVWVWIVFPCSSIFIVLGVVIWSFRRIAHITQVHKDCKKELSEYLQSENQNFYFSQGIQYVLRYEIAVVSSTRYNHTFSYKHLLTMPIIEVYVNNTIVPTQTFIMATPMEGYQSSVTGVNATVVTQPPVVTTMYSQPVQPMDEYAKQNRPLLANDGNNI</sequence>
<dbReference type="EMBL" id="VFQX01000019">
    <property type="protein sequence ID" value="KAF0980262.1"/>
    <property type="molecule type" value="Genomic_DNA"/>
</dbReference>
<keyword evidence="1" id="KW-0472">Membrane</keyword>
<dbReference type="OrthoDB" id="10318126at2759"/>
<dbReference type="RefSeq" id="XP_044564975.1">
    <property type="nucleotide sequence ID" value="XM_044704110.1"/>
</dbReference>
<keyword evidence="1" id="KW-0812">Transmembrane</keyword>
<feature type="transmembrane region" description="Helical" evidence="1">
    <location>
        <begin position="108"/>
        <end position="129"/>
    </location>
</feature>
<organism evidence="2 3">
    <name type="scientific">Naegleria fowleri</name>
    <name type="common">Brain eating amoeba</name>
    <dbReference type="NCBI Taxonomy" id="5763"/>
    <lineage>
        <taxon>Eukaryota</taxon>
        <taxon>Discoba</taxon>
        <taxon>Heterolobosea</taxon>
        <taxon>Tetramitia</taxon>
        <taxon>Eutetramitia</taxon>
        <taxon>Vahlkampfiidae</taxon>
        <taxon>Naegleria</taxon>
    </lineage>
</organism>
<keyword evidence="3" id="KW-1185">Reference proteome</keyword>
<dbReference type="Proteomes" id="UP000444721">
    <property type="component" value="Unassembled WGS sequence"/>
</dbReference>
<proteinExistence type="predicted"/>
<dbReference type="AlphaFoldDB" id="A0A6A5C0E2"/>
<accession>A0A6A5C0E2</accession>
<keyword evidence="1" id="KW-1133">Transmembrane helix</keyword>
<feature type="transmembrane region" description="Helical" evidence="1">
    <location>
        <begin position="72"/>
        <end position="96"/>
    </location>
</feature>
<dbReference type="VEuPathDB" id="AmoebaDB:NfTy_028630"/>
<dbReference type="VEuPathDB" id="AmoebaDB:FDP41_013476"/>
<evidence type="ECO:0000313" key="2">
    <source>
        <dbReference type="EMBL" id="KAF0980262.1"/>
    </source>
</evidence>
<comment type="caution">
    <text evidence="2">The sequence shown here is derived from an EMBL/GenBank/DDBJ whole genome shotgun (WGS) entry which is preliminary data.</text>
</comment>